<reference evidence="3 4" key="1">
    <citation type="submission" date="2011-10" db="EMBL/GenBank/DDBJ databases">
        <authorList>
            <person name="Genoscope - CEA"/>
        </authorList>
    </citation>
    <scope>NUCLEOTIDE SEQUENCE [LARGE SCALE GENOMIC DNA]</scope>
    <source>
        <strain evidence="3 4">RCC 1105</strain>
    </source>
</reference>
<feature type="compositionally biased region" description="Basic residues" evidence="1">
    <location>
        <begin position="42"/>
        <end position="52"/>
    </location>
</feature>
<dbReference type="InterPro" id="IPR018960">
    <property type="entry name" value="DUF1990"/>
</dbReference>
<dbReference type="EMBL" id="FO082269">
    <property type="protein sequence ID" value="CCO18028.1"/>
    <property type="molecule type" value="Genomic_DNA"/>
</dbReference>
<dbReference type="Pfam" id="PF09348">
    <property type="entry name" value="DUF1990"/>
    <property type="match status" value="1"/>
</dbReference>
<dbReference type="RefSeq" id="XP_007510495.1">
    <property type="nucleotide sequence ID" value="XM_007510433.1"/>
</dbReference>
<dbReference type="KEGG" id="bpg:Bathy10g03870"/>
<organism evidence="3 4">
    <name type="scientific">Bathycoccus prasinos</name>
    <dbReference type="NCBI Taxonomy" id="41875"/>
    <lineage>
        <taxon>Eukaryota</taxon>
        <taxon>Viridiplantae</taxon>
        <taxon>Chlorophyta</taxon>
        <taxon>Mamiellophyceae</taxon>
        <taxon>Mamiellales</taxon>
        <taxon>Bathycoccaceae</taxon>
        <taxon>Bathycoccus</taxon>
    </lineage>
</organism>
<keyword evidence="4" id="KW-1185">Reference proteome</keyword>
<protein>
    <recommendedName>
        <fullName evidence="2">DUF1990 domain-containing protein</fullName>
    </recommendedName>
</protein>
<accession>K8F8V0</accession>
<evidence type="ECO:0000259" key="2">
    <source>
        <dbReference type="Pfam" id="PF09348"/>
    </source>
</evidence>
<dbReference type="Proteomes" id="UP000198341">
    <property type="component" value="Chromosome 10"/>
</dbReference>
<dbReference type="GeneID" id="19013462"/>
<dbReference type="OrthoDB" id="46304at2759"/>
<dbReference type="AlphaFoldDB" id="K8F8V0"/>
<feature type="domain" description="DUF1990" evidence="2">
    <location>
        <begin position="78"/>
        <end position="218"/>
    </location>
</feature>
<proteinExistence type="predicted"/>
<sequence length="230" mass="26369">MVVFFFITFGQKPSVKTQREILENGSRHIGFGGKGTNETDAKKKKKKKKKNHSFNVDEEDVGKTKNFTNFAKKTKSCCYAIDETKVLLGTNGDVDYEKAKSALKSWKQFQLGWTEVDEATRVRKGQKVCVMIQPFPRVWLLNPLEITYVSEEKKKSYSFAHTTLQGHLLAGEEKFTVEKDLQNDRVYFKVETFSKPDHILAKVMYPAVRALQKIFGAHAGFEMKKAVRNM</sequence>
<evidence type="ECO:0000256" key="1">
    <source>
        <dbReference type="SAM" id="MobiDB-lite"/>
    </source>
</evidence>
<dbReference type="PANTHER" id="PTHR34202:SF1">
    <property type="entry name" value="UPF0548 PROTEIN"/>
    <property type="match status" value="1"/>
</dbReference>
<dbReference type="PANTHER" id="PTHR34202">
    <property type="entry name" value="UPF0548 PROTEIN"/>
    <property type="match status" value="1"/>
</dbReference>
<evidence type="ECO:0000313" key="4">
    <source>
        <dbReference type="Proteomes" id="UP000198341"/>
    </source>
</evidence>
<gene>
    <name evidence="3" type="ordered locus">Bathy10g03870</name>
</gene>
<feature type="region of interest" description="Disordered" evidence="1">
    <location>
        <begin position="26"/>
        <end position="55"/>
    </location>
</feature>
<evidence type="ECO:0000313" key="3">
    <source>
        <dbReference type="EMBL" id="CCO18028.1"/>
    </source>
</evidence>
<name>K8F8V0_9CHLO</name>